<comment type="caution">
    <text evidence="1">The sequence shown here is derived from an EMBL/GenBank/DDBJ whole genome shotgun (WGS) entry which is preliminary data.</text>
</comment>
<sequence length="108" mass="12564">MLYRREFALMELMSAIFFAPPTPTTPTIPPQENQMNISVQSPNRNVMLRFPVLDLRRNKISLVATQHLLPIISLILKPREPNENLFESLQDEMEFDPNADNPMTTYMM</sequence>
<protein>
    <submittedName>
        <fullName evidence="1">Uncharacterized protein</fullName>
    </submittedName>
</protein>
<name>A0AAU9V841_EUPED</name>
<reference evidence="1" key="1">
    <citation type="submission" date="2022-03" db="EMBL/GenBank/DDBJ databases">
        <authorList>
            <person name="Tunstrom K."/>
        </authorList>
    </citation>
    <scope>NUCLEOTIDE SEQUENCE</scope>
</reference>
<proteinExistence type="predicted"/>
<accession>A0AAU9V841</accession>
<evidence type="ECO:0000313" key="2">
    <source>
        <dbReference type="Proteomes" id="UP001153954"/>
    </source>
</evidence>
<organism evidence="1 2">
    <name type="scientific">Euphydryas editha</name>
    <name type="common">Edith's checkerspot</name>
    <dbReference type="NCBI Taxonomy" id="104508"/>
    <lineage>
        <taxon>Eukaryota</taxon>
        <taxon>Metazoa</taxon>
        <taxon>Ecdysozoa</taxon>
        <taxon>Arthropoda</taxon>
        <taxon>Hexapoda</taxon>
        <taxon>Insecta</taxon>
        <taxon>Pterygota</taxon>
        <taxon>Neoptera</taxon>
        <taxon>Endopterygota</taxon>
        <taxon>Lepidoptera</taxon>
        <taxon>Glossata</taxon>
        <taxon>Ditrysia</taxon>
        <taxon>Papilionoidea</taxon>
        <taxon>Nymphalidae</taxon>
        <taxon>Nymphalinae</taxon>
        <taxon>Euphydryas</taxon>
    </lineage>
</organism>
<dbReference type="AlphaFoldDB" id="A0AAU9V841"/>
<dbReference type="EMBL" id="CAKOGL010000031">
    <property type="protein sequence ID" value="CAH2107957.1"/>
    <property type="molecule type" value="Genomic_DNA"/>
</dbReference>
<keyword evidence="2" id="KW-1185">Reference proteome</keyword>
<evidence type="ECO:0000313" key="1">
    <source>
        <dbReference type="EMBL" id="CAH2107957.1"/>
    </source>
</evidence>
<dbReference type="Proteomes" id="UP001153954">
    <property type="component" value="Unassembled WGS sequence"/>
</dbReference>
<gene>
    <name evidence="1" type="ORF">EEDITHA_LOCUS21939</name>
</gene>